<evidence type="ECO:0000313" key="1">
    <source>
        <dbReference type="EMBL" id="KAJ6980698.1"/>
    </source>
</evidence>
<organism evidence="1 2">
    <name type="scientific">Populus alba x Populus x berolinensis</name>
    <dbReference type="NCBI Taxonomy" id="444605"/>
    <lineage>
        <taxon>Eukaryota</taxon>
        <taxon>Viridiplantae</taxon>
        <taxon>Streptophyta</taxon>
        <taxon>Embryophyta</taxon>
        <taxon>Tracheophyta</taxon>
        <taxon>Spermatophyta</taxon>
        <taxon>Magnoliopsida</taxon>
        <taxon>eudicotyledons</taxon>
        <taxon>Gunneridae</taxon>
        <taxon>Pentapetalae</taxon>
        <taxon>rosids</taxon>
        <taxon>fabids</taxon>
        <taxon>Malpighiales</taxon>
        <taxon>Salicaceae</taxon>
        <taxon>Saliceae</taxon>
        <taxon>Populus</taxon>
    </lineage>
</organism>
<reference evidence="1" key="1">
    <citation type="journal article" date="2023" name="Mol. Ecol. Resour.">
        <title>Chromosome-level genome assembly of a triploid poplar Populus alba 'Berolinensis'.</title>
        <authorList>
            <person name="Chen S."/>
            <person name="Yu Y."/>
            <person name="Wang X."/>
            <person name="Wang S."/>
            <person name="Zhang T."/>
            <person name="Zhou Y."/>
            <person name="He R."/>
            <person name="Meng N."/>
            <person name="Wang Y."/>
            <person name="Liu W."/>
            <person name="Liu Z."/>
            <person name="Liu J."/>
            <person name="Guo Q."/>
            <person name="Huang H."/>
            <person name="Sederoff R.R."/>
            <person name="Wang G."/>
            <person name="Qu G."/>
            <person name="Chen S."/>
        </authorList>
    </citation>
    <scope>NUCLEOTIDE SEQUENCE</scope>
    <source>
        <strain evidence="1">SC-2020</strain>
    </source>
</reference>
<dbReference type="AlphaFoldDB" id="A0AAD6M845"/>
<keyword evidence="2" id="KW-1185">Reference proteome</keyword>
<sequence length="36" mass="4040">MNTIFNSIQPPSISSSCLSSLKSTTRINFILEFKPH</sequence>
<evidence type="ECO:0000313" key="2">
    <source>
        <dbReference type="Proteomes" id="UP001164929"/>
    </source>
</evidence>
<comment type="caution">
    <text evidence="1">The sequence shown here is derived from an EMBL/GenBank/DDBJ whole genome shotgun (WGS) entry which is preliminary data.</text>
</comment>
<gene>
    <name evidence="1" type="ORF">NC653_024141</name>
</gene>
<dbReference type="Proteomes" id="UP001164929">
    <property type="component" value="Chromosome 10"/>
</dbReference>
<protein>
    <submittedName>
        <fullName evidence="1">Uncharacterized protein</fullName>
    </submittedName>
</protein>
<dbReference type="EMBL" id="JAQIZT010000010">
    <property type="protein sequence ID" value="KAJ6980698.1"/>
    <property type="molecule type" value="Genomic_DNA"/>
</dbReference>
<accession>A0AAD6M845</accession>
<name>A0AAD6M845_9ROSI</name>
<proteinExistence type="predicted"/>